<dbReference type="NCBIfam" id="TIGR02436">
    <property type="entry name" value="four helix bundle protein"/>
    <property type="match status" value="1"/>
</dbReference>
<comment type="caution">
    <text evidence="1">The sequence shown here is derived from an EMBL/GenBank/DDBJ whole genome shotgun (WGS) entry which is preliminary data.</text>
</comment>
<dbReference type="SUPFAM" id="SSF158446">
    <property type="entry name" value="IVS-encoded protein-like"/>
    <property type="match status" value="1"/>
</dbReference>
<protein>
    <submittedName>
        <fullName evidence="1">Four helix bundle protein</fullName>
    </submittedName>
</protein>
<gene>
    <name evidence="1" type="ORF">COU32_03645</name>
</gene>
<sequence length="121" mass="14172">MSTYKDFHDLQIWKTGYELLMNVYTLTASFPGDEKYALSDQLKRSANSIIANIAESHGRYTYKDKTRVLYITRGEIVETRSHLAVAYGRGYIKQSTFTDLNRRYTMLTQQLNLYIKNLQNK</sequence>
<dbReference type="PANTHER" id="PTHR38471:SF2">
    <property type="entry name" value="FOUR HELIX BUNDLE PROTEIN"/>
    <property type="match status" value="1"/>
</dbReference>
<name>A0A2H0TVI9_9BACT</name>
<dbReference type="Gene3D" id="1.20.1440.60">
    <property type="entry name" value="23S rRNA-intervening sequence"/>
    <property type="match status" value="1"/>
</dbReference>
<evidence type="ECO:0000313" key="2">
    <source>
        <dbReference type="Proteomes" id="UP000231530"/>
    </source>
</evidence>
<dbReference type="InterPro" id="IPR012657">
    <property type="entry name" value="23S_rRNA-intervening_sequence"/>
</dbReference>
<dbReference type="PANTHER" id="PTHR38471">
    <property type="entry name" value="FOUR HELIX BUNDLE PROTEIN"/>
    <property type="match status" value="1"/>
</dbReference>
<dbReference type="EMBL" id="PFBY01000039">
    <property type="protein sequence ID" value="PIR76164.1"/>
    <property type="molecule type" value="Genomic_DNA"/>
</dbReference>
<reference evidence="2" key="1">
    <citation type="submission" date="2017-09" db="EMBL/GenBank/DDBJ databases">
        <title>Depth-based differentiation of microbial function through sediment-hosted aquifers and enrichment of novel symbionts in the deep terrestrial subsurface.</title>
        <authorList>
            <person name="Probst A.J."/>
            <person name="Ladd B."/>
            <person name="Jarett J.K."/>
            <person name="Geller-Mcgrath D.E."/>
            <person name="Sieber C.M.K."/>
            <person name="Emerson J.B."/>
            <person name="Anantharaman K."/>
            <person name="Thomas B.C."/>
            <person name="Malmstrom R."/>
            <person name="Stieglmeier M."/>
            <person name="Klingl A."/>
            <person name="Woyke T."/>
            <person name="Ryan C.M."/>
            <person name="Banfield J.F."/>
        </authorList>
    </citation>
    <scope>NUCLEOTIDE SEQUENCE [LARGE SCALE GENOMIC DNA]</scope>
</reference>
<accession>A0A2H0TVI9</accession>
<proteinExistence type="predicted"/>
<evidence type="ECO:0000313" key="1">
    <source>
        <dbReference type="EMBL" id="PIR76164.1"/>
    </source>
</evidence>
<dbReference type="CDD" id="cd16377">
    <property type="entry name" value="23S_rRNA_IVP_like"/>
    <property type="match status" value="1"/>
</dbReference>
<dbReference type="AlphaFoldDB" id="A0A2H0TVI9"/>
<dbReference type="Pfam" id="PF05635">
    <property type="entry name" value="23S_rRNA_IVP"/>
    <property type="match status" value="1"/>
</dbReference>
<dbReference type="InterPro" id="IPR036583">
    <property type="entry name" value="23S_rRNA_IVS_sf"/>
</dbReference>
<dbReference type="Proteomes" id="UP000231530">
    <property type="component" value="Unassembled WGS sequence"/>
</dbReference>
<organism evidence="1 2">
    <name type="scientific">Candidatus Magasanikbacteria bacterium CG10_big_fil_rev_8_21_14_0_10_42_10</name>
    <dbReference type="NCBI Taxonomy" id="1974649"/>
    <lineage>
        <taxon>Bacteria</taxon>
        <taxon>Candidatus Magasanikiibacteriota</taxon>
    </lineage>
</organism>